<dbReference type="SMART" id="SM00239">
    <property type="entry name" value="C2"/>
    <property type="match status" value="1"/>
</dbReference>
<dbReference type="CDD" id="cd04051">
    <property type="entry name" value="C2_SRC2_like"/>
    <property type="match status" value="1"/>
</dbReference>
<sequence>MEIPSSKVIEITVISAEDLLLGRKQSATKNLYVIVSTDPFNSRKTGRADPNGPARFPAWNERLVMDLPSKSRFITAEVRAGERTVGVAKIPVSDFGGGHLPENYLSFLSYRLRDGRGEKNGIVNLAVRVVGGGERGCGVSCPRPWMEFPAADGKGSGGVVTGIPVSYRY</sequence>
<dbReference type="Pfam" id="PF00168">
    <property type="entry name" value="C2"/>
    <property type="match status" value="1"/>
</dbReference>
<reference evidence="3" key="1">
    <citation type="journal article" date="2019" name="Curr. Biol.">
        <title>Genome Sequence of Striga asiatica Provides Insight into the Evolution of Plant Parasitism.</title>
        <authorList>
            <person name="Yoshida S."/>
            <person name="Kim S."/>
            <person name="Wafula E.K."/>
            <person name="Tanskanen J."/>
            <person name="Kim Y.M."/>
            <person name="Honaas L."/>
            <person name="Yang Z."/>
            <person name="Spallek T."/>
            <person name="Conn C.E."/>
            <person name="Ichihashi Y."/>
            <person name="Cheong K."/>
            <person name="Cui S."/>
            <person name="Der J.P."/>
            <person name="Gundlach H."/>
            <person name="Jiao Y."/>
            <person name="Hori C."/>
            <person name="Ishida J.K."/>
            <person name="Kasahara H."/>
            <person name="Kiba T."/>
            <person name="Kim M.S."/>
            <person name="Koo N."/>
            <person name="Laohavisit A."/>
            <person name="Lee Y.H."/>
            <person name="Lumba S."/>
            <person name="McCourt P."/>
            <person name="Mortimer J.C."/>
            <person name="Mutuku J.M."/>
            <person name="Nomura T."/>
            <person name="Sasaki-Sekimoto Y."/>
            <person name="Seto Y."/>
            <person name="Wang Y."/>
            <person name="Wakatake T."/>
            <person name="Sakakibara H."/>
            <person name="Demura T."/>
            <person name="Yamaguchi S."/>
            <person name="Yoneyama K."/>
            <person name="Manabe R.I."/>
            <person name="Nelson D.C."/>
            <person name="Schulman A.H."/>
            <person name="Timko M.P."/>
            <person name="dePamphilis C.W."/>
            <person name="Choi D."/>
            <person name="Shirasu K."/>
        </authorList>
    </citation>
    <scope>NUCLEOTIDE SEQUENCE [LARGE SCALE GENOMIC DNA]</scope>
    <source>
        <strain evidence="3">cv. UVA1</strain>
    </source>
</reference>
<dbReference type="Gene3D" id="2.60.40.150">
    <property type="entry name" value="C2 domain"/>
    <property type="match status" value="1"/>
</dbReference>
<accession>A0A5A7Q4F7</accession>
<dbReference type="InterPro" id="IPR035892">
    <property type="entry name" value="C2_domain_sf"/>
</dbReference>
<evidence type="ECO:0000313" key="3">
    <source>
        <dbReference type="Proteomes" id="UP000325081"/>
    </source>
</evidence>
<evidence type="ECO:0000313" key="2">
    <source>
        <dbReference type="EMBL" id="GER40060.1"/>
    </source>
</evidence>
<dbReference type="OrthoDB" id="884464at2759"/>
<organism evidence="2 3">
    <name type="scientific">Striga asiatica</name>
    <name type="common">Asiatic witchweed</name>
    <name type="synonym">Buchnera asiatica</name>
    <dbReference type="NCBI Taxonomy" id="4170"/>
    <lineage>
        <taxon>Eukaryota</taxon>
        <taxon>Viridiplantae</taxon>
        <taxon>Streptophyta</taxon>
        <taxon>Embryophyta</taxon>
        <taxon>Tracheophyta</taxon>
        <taxon>Spermatophyta</taxon>
        <taxon>Magnoliopsida</taxon>
        <taxon>eudicotyledons</taxon>
        <taxon>Gunneridae</taxon>
        <taxon>Pentapetalae</taxon>
        <taxon>asterids</taxon>
        <taxon>lamiids</taxon>
        <taxon>Lamiales</taxon>
        <taxon>Orobanchaceae</taxon>
        <taxon>Buchnereae</taxon>
        <taxon>Striga</taxon>
    </lineage>
</organism>
<dbReference type="AlphaFoldDB" id="A0A5A7Q4F7"/>
<evidence type="ECO:0000259" key="1">
    <source>
        <dbReference type="SMART" id="SM00239"/>
    </source>
</evidence>
<gene>
    <name evidence="2" type="ORF">STAS_16710</name>
</gene>
<dbReference type="SUPFAM" id="SSF49562">
    <property type="entry name" value="C2 domain (Calcium/lipid-binding domain, CaLB)"/>
    <property type="match status" value="1"/>
</dbReference>
<proteinExistence type="predicted"/>
<dbReference type="PANTHER" id="PTHR32246:SF17">
    <property type="entry name" value="BON1-ASSOCIATED PROTEIN 2"/>
    <property type="match status" value="1"/>
</dbReference>
<dbReference type="InterPro" id="IPR000008">
    <property type="entry name" value="C2_dom"/>
</dbReference>
<protein>
    <submittedName>
        <fullName evidence="2">BON association protein 1</fullName>
    </submittedName>
</protein>
<dbReference type="PANTHER" id="PTHR32246">
    <property type="entry name" value="INGRESSION PROTEIN FIC1"/>
    <property type="match status" value="1"/>
</dbReference>
<dbReference type="GO" id="GO:0006952">
    <property type="term" value="P:defense response"/>
    <property type="evidence" value="ECO:0007669"/>
    <property type="project" value="InterPro"/>
</dbReference>
<feature type="domain" description="C2" evidence="1">
    <location>
        <begin position="8"/>
        <end position="104"/>
    </location>
</feature>
<dbReference type="InterPro" id="IPR044750">
    <property type="entry name" value="C2_SRC2/BAP"/>
</dbReference>
<comment type="caution">
    <text evidence="2">The sequence shown here is derived from an EMBL/GenBank/DDBJ whole genome shotgun (WGS) entry which is preliminary data.</text>
</comment>
<keyword evidence="3" id="KW-1185">Reference proteome</keyword>
<dbReference type="Proteomes" id="UP000325081">
    <property type="component" value="Unassembled WGS sequence"/>
</dbReference>
<name>A0A5A7Q4F7_STRAF</name>
<dbReference type="EMBL" id="BKCP01005816">
    <property type="protein sequence ID" value="GER40060.1"/>
    <property type="molecule type" value="Genomic_DNA"/>
</dbReference>